<dbReference type="EMBL" id="QKOX01000021">
    <property type="protein sequence ID" value="RWT20411.1"/>
    <property type="molecule type" value="Genomic_DNA"/>
</dbReference>
<evidence type="ECO:0000313" key="2">
    <source>
        <dbReference type="Proteomes" id="UP000288843"/>
    </source>
</evidence>
<accession>A0A443VJD5</accession>
<reference evidence="1 2" key="1">
    <citation type="submission" date="2018-06" db="EMBL/GenBank/DDBJ databases">
        <title>Carbapenemase-producing Enterobacteriaceae present in wastewater treatment plant effluent and nearby surface waters in the US.</title>
        <authorList>
            <person name="Mathys D.A."/>
            <person name="Mollenkopf D.F."/>
            <person name="Feicht S.M."/>
            <person name="Adams R.J."/>
            <person name="Albers A.L."/>
            <person name="Stuever D.M."/>
            <person name="Daniels J.B."/>
            <person name="Wittum T.E."/>
        </authorList>
    </citation>
    <scope>NUCLEOTIDE SEQUENCE [LARGE SCALE GENOMIC DNA]</scope>
    <source>
        <strain evidence="1 2">GEO_47_Down_B</strain>
    </source>
</reference>
<proteinExistence type="predicted"/>
<comment type="caution">
    <text evidence="1">The sequence shown here is derived from an EMBL/GenBank/DDBJ whole genome shotgun (WGS) entry which is preliminary data.</text>
</comment>
<organism evidence="1 2">
    <name type="scientific">Raoultella planticola</name>
    <name type="common">Klebsiella planticola</name>
    <dbReference type="NCBI Taxonomy" id="575"/>
    <lineage>
        <taxon>Bacteria</taxon>
        <taxon>Pseudomonadati</taxon>
        <taxon>Pseudomonadota</taxon>
        <taxon>Gammaproteobacteria</taxon>
        <taxon>Enterobacterales</taxon>
        <taxon>Enterobacteriaceae</taxon>
        <taxon>Klebsiella/Raoultella group</taxon>
        <taxon>Raoultella</taxon>
    </lineage>
</organism>
<sequence length="82" mass="10257">MYSRGDGSESRIFIWRNRIKMEDYAKARDFTECLVRMQWWRMKKNKKAAYCRLFTQCRCDYLYRSALMVMLPPRSCHWRVMW</sequence>
<gene>
    <name evidence="1" type="ORF">DN603_19005</name>
</gene>
<dbReference type="AlphaFoldDB" id="A0A443VJD5"/>
<dbReference type="Proteomes" id="UP000288843">
    <property type="component" value="Unassembled WGS sequence"/>
</dbReference>
<evidence type="ECO:0000313" key="1">
    <source>
        <dbReference type="EMBL" id="RWT20411.1"/>
    </source>
</evidence>
<name>A0A443VJD5_RAOPL</name>
<protein>
    <submittedName>
        <fullName evidence="1">Uncharacterized protein</fullName>
    </submittedName>
</protein>